<dbReference type="PANTHER" id="PTHR21397:SF2">
    <property type="entry name" value="CHROMATIN COMPLEXES SUBUNIT BAP18"/>
    <property type="match status" value="1"/>
</dbReference>
<dbReference type="Gene3D" id="1.10.10.60">
    <property type="entry name" value="Homeodomain-like"/>
    <property type="match status" value="1"/>
</dbReference>
<dbReference type="InterPro" id="IPR009057">
    <property type="entry name" value="Homeodomain-like_sf"/>
</dbReference>
<dbReference type="Pfam" id="PF00249">
    <property type="entry name" value="Myb_DNA-binding"/>
    <property type="match status" value="1"/>
</dbReference>
<dbReference type="GO" id="GO:0016589">
    <property type="term" value="C:NURF complex"/>
    <property type="evidence" value="ECO:0007669"/>
    <property type="project" value="TreeGrafter"/>
</dbReference>
<dbReference type="FunFam" id="1.10.10.60:FF:000452">
    <property type="entry name" value="Chromatin complexes subunit BAP18"/>
    <property type="match status" value="1"/>
</dbReference>
<dbReference type="SUPFAM" id="SSF46689">
    <property type="entry name" value="Homeodomain-like"/>
    <property type="match status" value="1"/>
</dbReference>
<keyword evidence="4" id="KW-1185">Reference proteome</keyword>
<dbReference type="EMBL" id="JAHWGI010000004">
    <property type="protein sequence ID" value="KAK3907241.1"/>
    <property type="molecule type" value="Genomic_DNA"/>
</dbReference>
<dbReference type="AlphaFoldDB" id="A0AAE1GPA4"/>
<reference evidence="3" key="2">
    <citation type="journal article" date="2023" name="BMC Genomics">
        <title>Pest status, molecular evolution, and epigenetic factors derived from the genome assembly of Frankliniella fusca, a thysanopteran phytovirus vector.</title>
        <authorList>
            <person name="Catto M.A."/>
            <person name="Labadie P.E."/>
            <person name="Jacobson A.L."/>
            <person name="Kennedy G.G."/>
            <person name="Srinivasan R."/>
            <person name="Hunt B.G."/>
        </authorList>
    </citation>
    <scope>NUCLEOTIDE SEQUENCE</scope>
    <source>
        <strain evidence="3">PL_HMW_Pooled</strain>
    </source>
</reference>
<feature type="domain" description="SANT" evidence="2">
    <location>
        <begin position="34"/>
        <end position="85"/>
    </location>
</feature>
<dbReference type="SMART" id="SM00717">
    <property type="entry name" value="SANT"/>
    <property type="match status" value="1"/>
</dbReference>
<name>A0AAE1GPA4_9NEOP</name>
<dbReference type="GO" id="GO:0071339">
    <property type="term" value="C:MLL1 complex"/>
    <property type="evidence" value="ECO:0007669"/>
    <property type="project" value="TreeGrafter"/>
</dbReference>
<evidence type="ECO:0000256" key="1">
    <source>
        <dbReference type="ARBA" id="ARBA00004123"/>
    </source>
</evidence>
<dbReference type="Proteomes" id="UP001219518">
    <property type="component" value="Unassembled WGS sequence"/>
</dbReference>
<dbReference type="CDD" id="cd00167">
    <property type="entry name" value="SANT"/>
    <property type="match status" value="1"/>
</dbReference>
<reference evidence="3" key="1">
    <citation type="submission" date="2021-07" db="EMBL/GenBank/DDBJ databases">
        <authorList>
            <person name="Catto M.A."/>
            <person name="Jacobson A."/>
            <person name="Kennedy G."/>
            <person name="Labadie P."/>
            <person name="Hunt B.G."/>
            <person name="Srinivasan R."/>
        </authorList>
    </citation>
    <scope>NUCLEOTIDE SEQUENCE</scope>
    <source>
        <strain evidence="3">PL_HMW_Pooled</strain>
        <tissue evidence="3">Head</tissue>
    </source>
</reference>
<sequence length="148" mass="16280">MNSASKVGEIFTAAGNAFNKLGELTMQLHPTADSPAGKWTDEEIEMLRHAVLKFGDELSQICEHIKGKTLSQIKSTLKKKVFEDAGLQVRPQIQSSQAQSVSQQQAQQMMSREVTLNMLNATESEVDVEGLNEDVKLEFDGPTEEVAS</sequence>
<comment type="subcellular location">
    <subcellularLocation>
        <location evidence="1">Nucleus</location>
    </subcellularLocation>
</comment>
<accession>A0AAE1GPA4</accession>
<evidence type="ECO:0000259" key="2">
    <source>
        <dbReference type="PROSITE" id="PS51293"/>
    </source>
</evidence>
<protein>
    <submittedName>
        <fullName evidence="3">Chromatin complexes subunit BAP18</fullName>
    </submittedName>
</protein>
<dbReference type="PROSITE" id="PS51293">
    <property type="entry name" value="SANT"/>
    <property type="match status" value="1"/>
</dbReference>
<dbReference type="InterPro" id="IPR001005">
    <property type="entry name" value="SANT/Myb"/>
</dbReference>
<dbReference type="InterPro" id="IPR017884">
    <property type="entry name" value="SANT_dom"/>
</dbReference>
<evidence type="ECO:0000313" key="3">
    <source>
        <dbReference type="EMBL" id="KAK3907241.1"/>
    </source>
</evidence>
<gene>
    <name evidence="3" type="ORF">KUF71_018069</name>
</gene>
<organism evidence="3 4">
    <name type="scientific">Frankliniella fusca</name>
    <dbReference type="NCBI Taxonomy" id="407009"/>
    <lineage>
        <taxon>Eukaryota</taxon>
        <taxon>Metazoa</taxon>
        <taxon>Ecdysozoa</taxon>
        <taxon>Arthropoda</taxon>
        <taxon>Hexapoda</taxon>
        <taxon>Insecta</taxon>
        <taxon>Pterygota</taxon>
        <taxon>Neoptera</taxon>
        <taxon>Paraneoptera</taxon>
        <taxon>Thysanoptera</taxon>
        <taxon>Terebrantia</taxon>
        <taxon>Thripoidea</taxon>
        <taxon>Thripidae</taxon>
        <taxon>Frankliniella</taxon>
    </lineage>
</organism>
<comment type="caution">
    <text evidence="3">The sequence shown here is derived from an EMBL/GenBank/DDBJ whole genome shotgun (WGS) entry which is preliminary data.</text>
</comment>
<proteinExistence type="predicted"/>
<evidence type="ECO:0000313" key="4">
    <source>
        <dbReference type="Proteomes" id="UP001219518"/>
    </source>
</evidence>
<dbReference type="PANTHER" id="PTHR21397">
    <property type="entry name" value="CHROMATIN COMPLEXES SUBUNIT BAP18-RELATED"/>
    <property type="match status" value="1"/>
</dbReference>